<dbReference type="SUPFAM" id="SSF52540">
    <property type="entry name" value="P-loop containing nucleoside triphosphate hydrolases"/>
    <property type="match status" value="1"/>
</dbReference>
<feature type="domain" description="AAA" evidence="1">
    <location>
        <begin position="7"/>
        <end position="182"/>
    </location>
</feature>
<keyword evidence="3" id="KW-1185">Reference proteome</keyword>
<dbReference type="RefSeq" id="WP_368847829.1">
    <property type="nucleotide sequence ID" value="NZ_CP194411.1"/>
</dbReference>
<dbReference type="PANTHER" id="PTHR13696">
    <property type="entry name" value="P-LOOP CONTAINING NUCLEOSIDE TRIPHOSPHATE HYDROLASE"/>
    <property type="match status" value="1"/>
</dbReference>
<evidence type="ECO:0000313" key="2">
    <source>
        <dbReference type="EMBL" id="MEX5286107.1"/>
    </source>
</evidence>
<dbReference type="EMBL" id="JARVLH010000008">
    <property type="protein sequence ID" value="MEX5286107.1"/>
    <property type="molecule type" value="Genomic_DNA"/>
</dbReference>
<name>A0ABV3X956_9FIRM</name>
<evidence type="ECO:0000259" key="1">
    <source>
        <dbReference type="Pfam" id="PF13614"/>
    </source>
</evidence>
<accession>A0ABV3X956</accession>
<organism evidence="2 3">
    <name type="scientific">Selenomonas sputigena</name>
    <dbReference type="NCBI Taxonomy" id="69823"/>
    <lineage>
        <taxon>Bacteria</taxon>
        <taxon>Bacillati</taxon>
        <taxon>Bacillota</taxon>
        <taxon>Negativicutes</taxon>
        <taxon>Selenomonadales</taxon>
        <taxon>Selenomonadaceae</taxon>
        <taxon>Selenomonas</taxon>
    </lineage>
</organism>
<dbReference type="Proteomes" id="UP001559623">
    <property type="component" value="Unassembled WGS sequence"/>
</dbReference>
<comment type="caution">
    <text evidence="2">The sequence shown here is derived from an EMBL/GenBank/DDBJ whole genome shotgun (WGS) entry which is preliminary data.</text>
</comment>
<dbReference type="InterPro" id="IPR027417">
    <property type="entry name" value="P-loop_NTPase"/>
</dbReference>
<dbReference type="Pfam" id="PF13614">
    <property type="entry name" value="AAA_31"/>
    <property type="match status" value="1"/>
</dbReference>
<dbReference type="PIRSF" id="PIRSF009320">
    <property type="entry name" value="Nuc_binding_HP_1000"/>
    <property type="match status" value="1"/>
</dbReference>
<proteinExistence type="predicted"/>
<dbReference type="InterPro" id="IPR025669">
    <property type="entry name" value="AAA_dom"/>
</dbReference>
<evidence type="ECO:0000313" key="3">
    <source>
        <dbReference type="Proteomes" id="UP001559623"/>
    </source>
</evidence>
<dbReference type="Gene3D" id="3.40.50.300">
    <property type="entry name" value="P-loop containing nucleotide triphosphate hydrolases"/>
    <property type="match status" value="1"/>
</dbReference>
<dbReference type="CDD" id="cd02042">
    <property type="entry name" value="ParAB_family"/>
    <property type="match status" value="1"/>
</dbReference>
<dbReference type="PANTHER" id="PTHR13696:SF52">
    <property type="entry name" value="PARA FAMILY PROTEIN CT_582"/>
    <property type="match status" value="1"/>
</dbReference>
<dbReference type="InterPro" id="IPR050678">
    <property type="entry name" value="DNA_Partitioning_ATPase"/>
</dbReference>
<protein>
    <submittedName>
        <fullName evidence="2">AAA family ATPase</fullName>
    </submittedName>
</protein>
<reference evidence="2 3" key="1">
    <citation type="submission" date="2023-04" db="EMBL/GenBank/DDBJ databases">
        <title>Genome Sequence of Selenomonas sputigena ATCC 33150.</title>
        <authorList>
            <person name="Miller D.P."/>
            <person name="Anvari S."/>
            <person name="Polson S.W."/>
            <person name="Macdonald M."/>
            <person name="Mcdowell J.V."/>
        </authorList>
    </citation>
    <scope>NUCLEOTIDE SEQUENCE [LARGE SCALE GENOMIC DNA]</scope>
    <source>
        <strain evidence="2 3">ATCC 33150</strain>
    </source>
</reference>
<sequence>MEEKNVAKIIAVANQKGGVGKTTTSVNLSAGLAALGKRVLLIDSDPQGNATSGFGINKSDLETTIYQVLIDNIPIDKVMLHTGYDVDVLPANIELAGAEIELVAAISRENRLKRSLDTVKDKYDFILIDCPPSLGLLTLNALTAADTVLMPIQCEFYALEGLAQLVNTMTLVQTNLNPALEIEGVLLTMFDSRTNLSVQVAEEVRTHFGSKVYRTLIPRTVRLSEAPSYGQPIIAYDSSCKGAMVYMDLAKEVIERDSQKA</sequence>
<gene>
    <name evidence="2" type="ORF">QCO44_10845</name>
</gene>